<dbReference type="Pfam" id="PF00440">
    <property type="entry name" value="TetR_N"/>
    <property type="match status" value="1"/>
</dbReference>
<keyword evidence="1" id="KW-0805">Transcription regulation</keyword>
<dbReference type="Proteomes" id="UP001257739">
    <property type="component" value="Unassembled WGS sequence"/>
</dbReference>
<comment type="caution">
    <text evidence="6">The sequence shown here is derived from an EMBL/GenBank/DDBJ whole genome shotgun (WGS) entry which is preliminary data.</text>
</comment>
<evidence type="ECO:0000313" key="6">
    <source>
        <dbReference type="EMBL" id="MDR7086350.1"/>
    </source>
</evidence>
<dbReference type="InterPro" id="IPR009057">
    <property type="entry name" value="Homeodomain-like_sf"/>
</dbReference>
<accession>A0ABU1UMF5</accession>
<evidence type="ECO:0000256" key="2">
    <source>
        <dbReference type="ARBA" id="ARBA00023125"/>
    </source>
</evidence>
<name>A0ABU1UMF5_9ACTN</name>
<feature type="domain" description="HTH tetR-type" evidence="5">
    <location>
        <begin position="15"/>
        <end position="73"/>
    </location>
</feature>
<keyword evidence="3" id="KW-0804">Transcription</keyword>
<evidence type="ECO:0000259" key="5">
    <source>
        <dbReference type="PROSITE" id="PS50977"/>
    </source>
</evidence>
<evidence type="ECO:0000313" key="7">
    <source>
        <dbReference type="Proteomes" id="UP001257739"/>
    </source>
</evidence>
<keyword evidence="7" id="KW-1185">Reference proteome</keyword>
<dbReference type="PANTHER" id="PTHR30055">
    <property type="entry name" value="HTH-TYPE TRANSCRIPTIONAL REGULATOR RUTR"/>
    <property type="match status" value="1"/>
</dbReference>
<dbReference type="PANTHER" id="PTHR30055:SF234">
    <property type="entry name" value="HTH-TYPE TRANSCRIPTIONAL REGULATOR BETI"/>
    <property type="match status" value="1"/>
</dbReference>
<evidence type="ECO:0000256" key="1">
    <source>
        <dbReference type="ARBA" id="ARBA00023015"/>
    </source>
</evidence>
<evidence type="ECO:0000256" key="3">
    <source>
        <dbReference type="ARBA" id="ARBA00023163"/>
    </source>
</evidence>
<dbReference type="PROSITE" id="PS50977">
    <property type="entry name" value="HTH_TETR_2"/>
    <property type="match status" value="1"/>
</dbReference>
<gene>
    <name evidence="6" type="ORF">J2X11_001189</name>
</gene>
<evidence type="ECO:0000256" key="4">
    <source>
        <dbReference type="PROSITE-ProRule" id="PRU00335"/>
    </source>
</evidence>
<dbReference type="Gene3D" id="1.10.357.10">
    <property type="entry name" value="Tetracycline Repressor, domain 2"/>
    <property type="match status" value="1"/>
</dbReference>
<proteinExistence type="predicted"/>
<feature type="DNA-binding region" description="H-T-H motif" evidence="4">
    <location>
        <begin position="36"/>
        <end position="55"/>
    </location>
</feature>
<protein>
    <submittedName>
        <fullName evidence="6">AcrR family transcriptional regulator</fullName>
    </submittedName>
</protein>
<keyword evidence="2 4" id="KW-0238">DNA-binding</keyword>
<organism evidence="6 7">
    <name type="scientific">Aeromicrobium panaciterrae</name>
    <dbReference type="NCBI Taxonomy" id="363861"/>
    <lineage>
        <taxon>Bacteria</taxon>
        <taxon>Bacillati</taxon>
        <taxon>Actinomycetota</taxon>
        <taxon>Actinomycetes</taxon>
        <taxon>Propionibacteriales</taxon>
        <taxon>Nocardioidaceae</taxon>
        <taxon>Aeromicrobium</taxon>
    </lineage>
</organism>
<dbReference type="SUPFAM" id="SSF46689">
    <property type="entry name" value="Homeodomain-like"/>
    <property type="match status" value="1"/>
</dbReference>
<dbReference type="InterPro" id="IPR001647">
    <property type="entry name" value="HTH_TetR"/>
</dbReference>
<dbReference type="RefSeq" id="WP_309968002.1">
    <property type="nucleotide sequence ID" value="NZ_JAVDWH010000001.1"/>
</dbReference>
<reference evidence="6 7" key="1">
    <citation type="submission" date="2023-07" db="EMBL/GenBank/DDBJ databases">
        <title>Sorghum-associated microbial communities from plants grown in Nebraska, USA.</title>
        <authorList>
            <person name="Schachtman D."/>
        </authorList>
    </citation>
    <scope>NUCLEOTIDE SEQUENCE [LARGE SCALE GENOMIC DNA]</scope>
    <source>
        <strain evidence="6 7">BE248</strain>
    </source>
</reference>
<dbReference type="EMBL" id="JAVDWH010000001">
    <property type="protein sequence ID" value="MDR7086350.1"/>
    <property type="molecule type" value="Genomic_DNA"/>
</dbReference>
<dbReference type="InterPro" id="IPR050109">
    <property type="entry name" value="HTH-type_TetR-like_transc_reg"/>
</dbReference>
<sequence length="202" mass="22070">MRSHGWGGRPPCDAEEARARILVATVARIAEVGTTSTSEIADLLGVTRQTVYRYFPTTNDLLNAASLYAVGDLQNNLVEHMVKHLQGSGDPAEAIVEVVAYVYEHLRDDPVLSRLVAPGQISSTLSGLTLPSSIALGVKILSDFGVDWSAFGLAEDEQVELVEHLLRMLQSFFLDPGDPARDGQELRSYLRRWVAPALRAVD</sequence>